<dbReference type="Gene3D" id="1.20.1250.20">
    <property type="entry name" value="MFS general substrate transporter like domains"/>
    <property type="match status" value="2"/>
</dbReference>
<feature type="transmembrane region" description="Helical" evidence="5">
    <location>
        <begin position="298"/>
        <end position="319"/>
    </location>
</feature>
<dbReference type="InterPro" id="IPR036259">
    <property type="entry name" value="MFS_trans_sf"/>
</dbReference>
<accession>A0ABV7WGW8</accession>
<organism evidence="7 8">
    <name type="scientific">Aquipuribacter hungaricus</name>
    <dbReference type="NCBI Taxonomy" id="545624"/>
    <lineage>
        <taxon>Bacteria</taxon>
        <taxon>Bacillati</taxon>
        <taxon>Actinomycetota</taxon>
        <taxon>Actinomycetes</taxon>
        <taxon>Micrococcales</taxon>
        <taxon>Intrasporangiaceae</taxon>
        <taxon>Aquipuribacter</taxon>
    </lineage>
</organism>
<dbReference type="PROSITE" id="PS50850">
    <property type="entry name" value="MFS"/>
    <property type="match status" value="1"/>
</dbReference>
<feature type="transmembrane region" description="Helical" evidence="5">
    <location>
        <begin position="21"/>
        <end position="41"/>
    </location>
</feature>
<keyword evidence="4 5" id="KW-0472">Membrane</keyword>
<keyword evidence="3 5" id="KW-1133">Transmembrane helix</keyword>
<feature type="transmembrane region" description="Helical" evidence="5">
    <location>
        <begin position="53"/>
        <end position="75"/>
    </location>
</feature>
<evidence type="ECO:0000256" key="4">
    <source>
        <dbReference type="ARBA" id="ARBA00023136"/>
    </source>
</evidence>
<evidence type="ECO:0000256" key="2">
    <source>
        <dbReference type="ARBA" id="ARBA00022692"/>
    </source>
</evidence>
<protein>
    <submittedName>
        <fullName evidence="7">MFS transporter</fullName>
    </submittedName>
</protein>
<reference evidence="8" key="1">
    <citation type="journal article" date="2019" name="Int. J. Syst. Evol. Microbiol.">
        <title>The Global Catalogue of Microorganisms (GCM) 10K type strain sequencing project: providing services to taxonomists for standard genome sequencing and annotation.</title>
        <authorList>
            <consortium name="The Broad Institute Genomics Platform"/>
            <consortium name="The Broad Institute Genome Sequencing Center for Infectious Disease"/>
            <person name="Wu L."/>
            <person name="Ma J."/>
        </authorList>
    </citation>
    <scope>NUCLEOTIDE SEQUENCE [LARGE SCALE GENOMIC DNA]</scope>
    <source>
        <strain evidence="8">NCAIM B.02333</strain>
    </source>
</reference>
<dbReference type="Pfam" id="PF07690">
    <property type="entry name" value="MFS_1"/>
    <property type="match status" value="1"/>
</dbReference>
<dbReference type="SUPFAM" id="SSF103473">
    <property type="entry name" value="MFS general substrate transporter"/>
    <property type="match status" value="1"/>
</dbReference>
<feature type="transmembrane region" description="Helical" evidence="5">
    <location>
        <begin position="351"/>
        <end position="371"/>
    </location>
</feature>
<evidence type="ECO:0000313" key="8">
    <source>
        <dbReference type="Proteomes" id="UP001595685"/>
    </source>
</evidence>
<feature type="transmembrane region" description="Helical" evidence="5">
    <location>
        <begin position="269"/>
        <end position="289"/>
    </location>
</feature>
<feature type="transmembrane region" description="Helical" evidence="5">
    <location>
        <begin position="170"/>
        <end position="192"/>
    </location>
</feature>
<sequence>MSTTTPPETVRAQVLAARTSVYLVFAVNGLLLATLLARVPAIRSDLGLTPQELGLTLLAGSVGSVLALPTAGSLIQRLGVRPVVLGAAALGAAGVAGAGLAPDRLLLMVALFAWGFSNGAWDVAMNVEAADVERRLGTTIMPRFHGAWSAGTVLGAGVAAAAAFASVGRGPHLCVVAVVVMAGAVVAVRGFLPEELAARGAADDHAAAAAAGTDAPSRRYSLVDAWREPRTLLIGVTMMGFALAEGIAGDWLAVAVIDSRGAQEWVGAAMYWVFLASVMAGRFLGPVLLDRYGRYRPLLVMAGMVAVGVLTVVFVPGVVGAALGAVLWGVGVSLGFPVGMTAAADDPVRAAVRVSVVASVAYTAFLAGPPLVGLLGERLGTNLALLTACGAALLAACTAAAMRPPAGATAGSDEPSPSLAR</sequence>
<dbReference type="RefSeq" id="WP_340290743.1">
    <property type="nucleotide sequence ID" value="NZ_JBBEOI010000022.1"/>
</dbReference>
<dbReference type="PANTHER" id="PTHR23514">
    <property type="entry name" value="BYPASS OF STOP CODON PROTEIN 6"/>
    <property type="match status" value="1"/>
</dbReference>
<feature type="transmembrane region" description="Helical" evidence="5">
    <location>
        <begin position="325"/>
        <end position="344"/>
    </location>
</feature>
<dbReference type="PANTHER" id="PTHR23514:SF13">
    <property type="entry name" value="INNER MEMBRANE PROTEIN YBJJ"/>
    <property type="match status" value="1"/>
</dbReference>
<comment type="caution">
    <text evidence="7">The sequence shown here is derived from an EMBL/GenBank/DDBJ whole genome shotgun (WGS) entry which is preliminary data.</text>
</comment>
<evidence type="ECO:0000313" key="7">
    <source>
        <dbReference type="EMBL" id="MFC3688493.1"/>
    </source>
</evidence>
<evidence type="ECO:0000256" key="5">
    <source>
        <dbReference type="SAM" id="Phobius"/>
    </source>
</evidence>
<dbReference type="InterPro" id="IPR011701">
    <property type="entry name" value="MFS"/>
</dbReference>
<dbReference type="EMBL" id="JBHRWW010000005">
    <property type="protein sequence ID" value="MFC3688493.1"/>
    <property type="molecule type" value="Genomic_DNA"/>
</dbReference>
<dbReference type="InterPro" id="IPR020846">
    <property type="entry name" value="MFS_dom"/>
</dbReference>
<feature type="transmembrane region" description="Helical" evidence="5">
    <location>
        <begin position="82"/>
        <end position="100"/>
    </location>
</feature>
<comment type="subcellular location">
    <subcellularLocation>
        <location evidence="1">Cell membrane</location>
        <topology evidence="1">Multi-pass membrane protein</topology>
    </subcellularLocation>
</comment>
<feature type="transmembrane region" description="Helical" evidence="5">
    <location>
        <begin position="146"/>
        <end position="164"/>
    </location>
</feature>
<dbReference type="CDD" id="cd17393">
    <property type="entry name" value="MFS_MosC_like"/>
    <property type="match status" value="1"/>
</dbReference>
<keyword evidence="2 5" id="KW-0812">Transmembrane</keyword>
<feature type="transmembrane region" description="Helical" evidence="5">
    <location>
        <begin position="232"/>
        <end position="257"/>
    </location>
</feature>
<keyword evidence="8" id="KW-1185">Reference proteome</keyword>
<evidence type="ECO:0000256" key="1">
    <source>
        <dbReference type="ARBA" id="ARBA00004651"/>
    </source>
</evidence>
<feature type="domain" description="Major facilitator superfamily (MFS) profile" evidence="6">
    <location>
        <begin position="14"/>
        <end position="407"/>
    </location>
</feature>
<dbReference type="InterPro" id="IPR051788">
    <property type="entry name" value="MFS_Transporter"/>
</dbReference>
<evidence type="ECO:0000256" key="3">
    <source>
        <dbReference type="ARBA" id="ARBA00022989"/>
    </source>
</evidence>
<name>A0ABV7WGW8_9MICO</name>
<feature type="transmembrane region" description="Helical" evidence="5">
    <location>
        <begin position="383"/>
        <end position="402"/>
    </location>
</feature>
<gene>
    <name evidence="7" type="ORF">ACFOLH_09075</name>
</gene>
<dbReference type="Proteomes" id="UP001595685">
    <property type="component" value="Unassembled WGS sequence"/>
</dbReference>
<evidence type="ECO:0000259" key="6">
    <source>
        <dbReference type="PROSITE" id="PS50850"/>
    </source>
</evidence>
<proteinExistence type="predicted"/>